<dbReference type="GO" id="GO:0005886">
    <property type="term" value="C:plasma membrane"/>
    <property type="evidence" value="ECO:0007669"/>
    <property type="project" value="UniProtKB-SubCell"/>
</dbReference>
<dbReference type="PANTHER" id="PTHR43549">
    <property type="entry name" value="MULTIDRUG RESISTANCE PROTEIN YPNP-RELATED"/>
    <property type="match status" value="1"/>
</dbReference>
<feature type="transmembrane region" description="Helical" evidence="7">
    <location>
        <begin position="259"/>
        <end position="282"/>
    </location>
</feature>
<comment type="subcellular location">
    <subcellularLocation>
        <location evidence="1">Cell membrane</location>
        <topology evidence="1">Multi-pass membrane protein</topology>
    </subcellularLocation>
</comment>
<feature type="transmembrane region" description="Helical" evidence="7">
    <location>
        <begin position="362"/>
        <end position="383"/>
    </location>
</feature>
<dbReference type="AlphaFoldDB" id="A0A9J6P7E8"/>
<reference evidence="8" key="2">
    <citation type="submission" date="2021-04" db="EMBL/GenBank/DDBJ databases">
        <authorList>
            <person name="Dong X."/>
        </authorList>
    </citation>
    <scope>NUCLEOTIDE SEQUENCE</scope>
    <source>
        <strain evidence="8">ZWT</strain>
    </source>
</reference>
<feature type="transmembrane region" description="Helical" evidence="7">
    <location>
        <begin position="195"/>
        <end position="220"/>
    </location>
</feature>
<evidence type="ECO:0000256" key="2">
    <source>
        <dbReference type="ARBA" id="ARBA00022448"/>
    </source>
</evidence>
<dbReference type="PIRSF" id="PIRSF006603">
    <property type="entry name" value="DinF"/>
    <property type="match status" value="1"/>
</dbReference>
<comment type="caution">
    <text evidence="8">The sequence shown here is derived from an EMBL/GenBank/DDBJ whole genome shotgun (WGS) entry which is preliminary data.</text>
</comment>
<reference evidence="8" key="1">
    <citation type="journal article" date="2021" name="mSystems">
        <title>Bacteria and Archaea Synergistically Convert Glycine Betaine to Biogenic Methane in the Formosa Cold Seep of the South China Sea.</title>
        <authorList>
            <person name="Li L."/>
            <person name="Zhang W."/>
            <person name="Zhang S."/>
            <person name="Song L."/>
            <person name="Sun Q."/>
            <person name="Zhang H."/>
            <person name="Xiang H."/>
            <person name="Dong X."/>
        </authorList>
    </citation>
    <scope>NUCLEOTIDE SEQUENCE</scope>
    <source>
        <strain evidence="8">ZWT</strain>
    </source>
</reference>
<accession>A0A9J6P7E8</accession>
<feature type="transmembrane region" description="Helical" evidence="7">
    <location>
        <begin position="99"/>
        <end position="117"/>
    </location>
</feature>
<keyword evidence="4 7" id="KW-0812">Transmembrane</keyword>
<dbReference type="NCBIfam" id="TIGR00797">
    <property type="entry name" value="matE"/>
    <property type="match status" value="1"/>
</dbReference>
<keyword evidence="2" id="KW-0813">Transport</keyword>
<evidence type="ECO:0000313" key="9">
    <source>
        <dbReference type="Proteomes" id="UP001056429"/>
    </source>
</evidence>
<evidence type="ECO:0000256" key="1">
    <source>
        <dbReference type="ARBA" id="ARBA00004651"/>
    </source>
</evidence>
<dbReference type="Pfam" id="PF01554">
    <property type="entry name" value="MatE"/>
    <property type="match status" value="2"/>
</dbReference>
<dbReference type="Proteomes" id="UP001056429">
    <property type="component" value="Unassembled WGS sequence"/>
</dbReference>
<feature type="transmembrane region" description="Helical" evidence="7">
    <location>
        <begin position="56"/>
        <end position="79"/>
    </location>
</feature>
<evidence type="ECO:0000313" key="8">
    <source>
        <dbReference type="EMBL" id="MCM1991733.1"/>
    </source>
</evidence>
<keyword evidence="6 7" id="KW-0472">Membrane</keyword>
<dbReference type="RefSeq" id="WP_250860874.1">
    <property type="nucleotide sequence ID" value="NZ_JAGSOJ010000004.1"/>
</dbReference>
<proteinExistence type="predicted"/>
<gene>
    <name evidence="8" type="ORF">KDK92_18500</name>
</gene>
<keyword evidence="3" id="KW-1003">Cell membrane</keyword>
<dbReference type="PANTHER" id="PTHR43549:SF3">
    <property type="entry name" value="MULTIDRUG RESISTANCE PROTEIN YPNP-RELATED"/>
    <property type="match status" value="1"/>
</dbReference>
<dbReference type="EMBL" id="JAGSOJ010000004">
    <property type="protein sequence ID" value="MCM1991733.1"/>
    <property type="molecule type" value="Genomic_DNA"/>
</dbReference>
<keyword evidence="5 7" id="KW-1133">Transmembrane helix</keyword>
<feature type="transmembrane region" description="Helical" evidence="7">
    <location>
        <begin position="137"/>
        <end position="157"/>
    </location>
</feature>
<organism evidence="8 9">
    <name type="scientific">Oceanirhabdus seepicola</name>
    <dbReference type="NCBI Taxonomy" id="2828781"/>
    <lineage>
        <taxon>Bacteria</taxon>
        <taxon>Bacillati</taxon>
        <taxon>Bacillota</taxon>
        <taxon>Clostridia</taxon>
        <taxon>Eubacteriales</taxon>
        <taxon>Clostridiaceae</taxon>
        <taxon>Oceanirhabdus</taxon>
    </lineage>
</organism>
<protein>
    <submittedName>
        <fullName evidence="8">MATE family efflux transporter</fullName>
    </submittedName>
</protein>
<feature type="transmembrane region" description="Helical" evidence="7">
    <location>
        <begin position="21"/>
        <end position="44"/>
    </location>
</feature>
<sequence>MEKKNRAILTSGNVKSILIELTIPMIFGMLGMIIFNLVDTYFVGKLGTNQLAALTFTFPVVLIINSLAQGLGMGASSVISRAIGEGDHHKVQRLATDSLSLSIILVIIFVIIGLSTIEPIFELLGVNADIMPYVKEYMSIWYIGVVFVVVPMVGNNAIRALGDTKTPGIVMMVSATINVILDPLLIFGVGPFPRLGVAGAAIATVIARAVTFIVALYILIIREKIVIVQSAKIEEVISSWKKILYIGLPNALTKMINPIAMGIITSLVASHGIEVVAGYGVATRLERFALLLVGALSTIMAPFIGQNYGAGRMDRVKLSISLSEKFSLISSGVIFLILAIFAKPIAGLFSNDSSVISVVAKYLWIVPIGYGVQGILLISTSALNALNKPIHASILTIIQMFGLYVPLALLGSHLFGIIGIFGSIVVSYLISACISHYVVKKVLYNKKALDV</sequence>
<dbReference type="GO" id="GO:0042910">
    <property type="term" value="F:xenobiotic transmembrane transporter activity"/>
    <property type="evidence" value="ECO:0007669"/>
    <property type="project" value="InterPro"/>
</dbReference>
<feature type="transmembrane region" description="Helical" evidence="7">
    <location>
        <begin position="169"/>
        <end position="189"/>
    </location>
</feature>
<keyword evidence="9" id="KW-1185">Reference proteome</keyword>
<dbReference type="InterPro" id="IPR052031">
    <property type="entry name" value="Membrane_Transporter-Flippase"/>
</dbReference>
<evidence type="ECO:0000256" key="4">
    <source>
        <dbReference type="ARBA" id="ARBA00022692"/>
    </source>
</evidence>
<dbReference type="GO" id="GO:0015297">
    <property type="term" value="F:antiporter activity"/>
    <property type="evidence" value="ECO:0007669"/>
    <property type="project" value="InterPro"/>
</dbReference>
<evidence type="ECO:0000256" key="7">
    <source>
        <dbReference type="SAM" id="Phobius"/>
    </source>
</evidence>
<feature type="transmembrane region" description="Helical" evidence="7">
    <location>
        <begin position="415"/>
        <end position="439"/>
    </location>
</feature>
<feature type="transmembrane region" description="Helical" evidence="7">
    <location>
        <begin position="288"/>
        <end position="305"/>
    </location>
</feature>
<evidence type="ECO:0000256" key="3">
    <source>
        <dbReference type="ARBA" id="ARBA00022475"/>
    </source>
</evidence>
<feature type="transmembrane region" description="Helical" evidence="7">
    <location>
        <begin position="390"/>
        <end position="409"/>
    </location>
</feature>
<dbReference type="InterPro" id="IPR048279">
    <property type="entry name" value="MdtK-like"/>
</dbReference>
<evidence type="ECO:0000256" key="5">
    <source>
        <dbReference type="ARBA" id="ARBA00022989"/>
    </source>
</evidence>
<evidence type="ECO:0000256" key="6">
    <source>
        <dbReference type="ARBA" id="ARBA00023136"/>
    </source>
</evidence>
<feature type="transmembrane region" description="Helical" evidence="7">
    <location>
        <begin position="326"/>
        <end position="350"/>
    </location>
</feature>
<name>A0A9J6P7E8_9CLOT</name>
<dbReference type="InterPro" id="IPR002528">
    <property type="entry name" value="MATE_fam"/>
</dbReference>